<organism evidence="2 3">
    <name type="scientific">Boseongicola aestuarii</name>
    <dbReference type="NCBI Taxonomy" id="1470561"/>
    <lineage>
        <taxon>Bacteria</taxon>
        <taxon>Pseudomonadati</taxon>
        <taxon>Pseudomonadota</taxon>
        <taxon>Alphaproteobacteria</taxon>
        <taxon>Rhodobacterales</taxon>
        <taxon>Paracoccaceae</taxon>
        <taxon>Boseongicola</taxon>
    </lineage>
</organism>
<evidence type="ECO:0000256" key="1">
    <source>
        <dbReference type="SAM" id="MobiDB-lite"/>
    </source>
</evidence>
<proteinExistence type="predicted"/>
<evidence type="ECO:0000313" key="2">
    <source>
        <dbReference type="EMBL" id="SMX23218.1"/>
    </source>
</evidence>
<dbReference type="EMBL" id="FXXQ01000003">
    <property type="protein sequence ID" value="SMX23218.1"/>
    <property type="molecule type" value="Genomic_DNA"/>
</dbReference>
<protein>
    <submittedName>
        <fullName evidence="2">Uncharacterized protein</fullName>
    </submittedName>
</protein>
<gene>
    <name evidence="2" type="ORF">BOA8489_01322</name>
</gene>
<name>A0A238IXM5_9RHOB</name>
<reference evidence="2 3" key="1">
    <citation type="submission" date="2017-05" db="EMBL/GenBank/DDBJ databases">
        <authorList>
            <person name="Song R."/>
            <person name="Chenine A.L."/>
            <person name="Ruprecht R.M."/>
        </authorList>
    </citation>
    <scope>NUCLEOTIDE SEQUENCE [LARGE SCALE GENOMIC DNA]</scope>
    <source>
        <strain evidence="2 3">CECT 8489</strain>
    </source>
</reference>
<keyword evidence="3" id="KW-1185">Reference proteome</keyword>
<sequence length="61" mass="7094">MTLNFEETPQQHSSAESMSEKARDALNVLRRFRASHAPHPVFQSSRSRHNDTEVILDWSEK</sequence>
<dbReference type="AlphaFoldDB" id="A0A238IXM5"/>
<dbReference type="Proteomes" id="UP000201838">
    <property type="component" value="Unassembled WGS sequence"/>
</dbReference>
<accession>A0A238IXM5</accession>
<feature type="region of interest" description="Disordered" evidence="1">
    <location>
        <begin position="1"/>
        <end position="21"/>
    </location>
</feature>
<dbReference type="RefSeq" id="WP_093973197.1">
    <property type="nucleotide sequence ID" value="NZ_FXXQ01000003.1"/>
</dbReference>
<evidence type="ECO:0000313" key="3">
    <source>
        <dbReference type="Proteomes" id="UP000201838"/>
    </source>
</evidence>
<feature type="compositionally biased region" description="Polar residues" evidence="1">
    <location>
        <begin position="1"/>
        <end position="17"/>
    </location>
</feature>